<organism evidence="2 3">
    <name type="scientific">Paraburkholderia sartisoli</name>
    <dbReference type="NCBI Taxonomy" id="83784"/>
    <lineage>
        <taxon>Bacteria</taxon>
        <taxon>Pseudomonadati</taxon>
        <taxon>Pseudomonadota</taxon>
        <taxon>Betaproteobacteria</taxon>
        <taxon>Burkholderiales</taxon>
        <taxon>Burkholderiaceae</taxon>
        <taxon>Paraburkholderia</taxon>
    </lineage>
</organism>
<keyword evidence="1" id="KW-1133">Transmembrane helix</keyword>
<keyword evidence="1" id="KW-0812">Transmembrane</keyword>
<dbReference type="Pfam" id="PF16074">
    <property type="entry name" value="PilW"/>
    <property type="match status" value="1"/>
</dbReference>
<dbReference type="OrthoDB" id="8891327at2"/>
<dbReference type="GO" id="GO:0043683">
    <property type="term" value="P:type IV pilus assembly"/>
    <property type="evidence" value="ECO:0007669"/>
    <property type="project" value="InterPro"/>
</dbReference>
<dbReference type="EMBL" id="FNRQ01000002">
    <property type="protein sequence ID" value="SEA65822.1"/>
    <property type="molecule type" value="Genomic_DNA"/>
</dbReference>
<feature type="transmembrane region" description="Helical" evidence="1">
    <location>
        <begin position="12"/>
        <end position="34"/>
    </location>
</feature>
<evidence type="ECO:0000256" key="1">
    <source>
        <dbReference type="SAM" id="Phobius"/>
    </source>
</evidence>
<accession>A0A1H4D0G3</accession>
<evidence type="ECO:0000313" key="3">
    <source>
        <dbReference type="Proteomes" id="UP000198638"/>
    </source>
</evidence>
<name>A0A1H4D0G3_9BURK</name>
<evidence type="ECO:0000313" key="2">
    <source>
        <dbReference type="EMBL" id="SEA65822.1"/>
    </source>
</evidence>
<proteinExistence type="predicted"/>
<keyword evidence="3" id="KW-1185">Reference proteome</keyword>
<reference evidence="3" key="1">
    <citation type="submission" date="2016-10" db="EMBL/GenBank/DDBJ databases">
        <authorList>
            <person name="Varghese N."/>
            <person name="Submissions S."/>
        </authorList>
    </citation>
    <scope>NUCLEOTIDE SEQUENCE [LARGE SCALE GENOMIC DNA]</scope>
    <source>
        <strain evidence="3">LMG 24000</strain>
    </source>
</reference>
<dbReference type="STRING" id="83784.SAMN05192564_102585"/>
<dbReference type="RefSeq" id="WP_090532304.1">
    <property type="nucleotide sequence ID" value="NZ_FNRQ01000002.1"/>
</dbReference>
<gene>
    <name evidence="2" type="ORF">SAMN05192564_102585</name>
</gene>
<dbReference type="Proteomes" id="UP000198638">
    <property type="component" value="Unassembled WGS sequence"/>
</dbReference>
<protein>
    <submittedName>
        <fullName evidence="2">Type IV pilus assembly protein PilW</fullName>
    </submittedName>
</protein>
<dbReference type="InterPro" id="IPR032092">
    <property type="entry name" value="PilW"/>
</dbReference>
<dbReference type="AlphaFoldDB" id="A0A1H4D0G3"/>
<sequence length="268" mass="28045">MTRRRYLTRGHTLLEVMIATVLGLVVTVGAVALYRSQRAAFANASDAAHIEETGIGALTLLGQQIQMAGFTPADVTSSASANVPAALFGCSGARPIGPDDVPGCEALASHSDGIVIRYVGDVVSTWPSASGQPTDCLGQAVSGASAGTAPVVNRFYAKTSASTGEPELYCEGNGKAGYGQPVFEGIERLRIQYWLANAQQPLDASALAPDQWARVVAVDLCVLVRGAPRGQRVRYVDCDGASGIGSDTRARQAFWRRIAVRNGPGVQP</sequence>
<keyword evidence="1" id="KW-0472">Membrane</keyword>